<reference evidence="1 2" key="1">
    <citation type="submission" date="2019-03" db="EMBL/GenBank/DDBJ databases">
        <authorList>
            <person name="Kim M.K.M."/>
        </authorList>
    </citation>
    <scope>NUCLEOTIDE SEQUENCE [LARGE SCALE GENOMIC DNA]</scope>
    <source>
        <strain evidence="1 2">18JY21-1</strain>
    </source>
</reference>
<evidence type="ECO:0000313" key="1">
    <source>
        <dbReference type="EMBL" id="TCZ79885.1"/>
    </source>
</evidence>
<organism evidence="1 2">
    <name type="scientific">Paenibacillus albiflavus</name>
    <dbReference type="NCBI Taxonomy" id="2545760"/>
    <lineage>
        <taxon>Bacteria</taxon>
        <taxon>Bacillati</taxon>
        <taxon>Bacillota</taxon>
        <taxon>Bacilli</taxon>
        <taxon>Bacillales</taxon>
        <taxon>Paenibacillaceae</taxon>
        <taxon>Paenibacillus</taxon>
    </lineage>
</organism>
<comment type="caution">
    <text evidence="1">The sequence shown here is derived from an EMBL/GenBank/DDBJ whole genome shotgun (WGS) entry which is preliminary data.</text>
</comment>
<dbReference type="InterPro" id="IPR046155">
    <property type="entry name" value="DUF6157"/>
</dbReference>
<dbReference type="EMBL" id="SKFG01000002">
    <property type="protein sequence ID" value="TCZ79885.1"/>
    <property type="molecule type" value="Genomic_DNA"/>
</dbReference>
<dbReference type="Pfam" id="PF19654">
    <property type="entry name" value="DUF6157"/>
    <property type="match status" value="1"/>
</dbReference>
<accession>A0A4R4EN94</accession>
<name>A0A4R4EN94_9BACL</name>
<dbReference type="RefSeq" id="WP_132416530.1">
    <property type="nucleotide sequence ID" value="NZ_SKFG01000002.1"/>
</dbReference>
<dbReference type="OrthoDB" id="2361182at2"/>
<evidence type="ECO:0000313" key="2">
    <source>
        <dbReference type="Proteomes" id="UP000295418"/>
    </source>
</evidence>
<keyword evidence="2" id="KW-1185">Reference proteome</keyword>
<dbReference type="AlphaFoldDB" id="A0A4R4EN94"/>
<dbReference type="Proteomes" id="UP000295418">
    <property type="component" value="Unassembled WGS sequence"/>
</dbReference>
<protein>
    <submittedName>
        <fullName evidence="1">Uncharacterized protein</fullName>
    </submittedName>
</protein>
<proteinExistence type="predicted"/>
<gene>
    <name evidence="1" type="ORF">E0485_03170</name>
</gene>
<sequence>MNFNYYNTFIQVAADCPVYHGITPQTKKAGKTVPMIQYELLMENPYTYTQEELYYQVHIRHKEIPLEEAQARRDEIWNELYSKHHACLRACMLPKKYGWGLHFDTEGRIALYGMESKEYDQYAQSSDVKQLAAMRSSRK</sequence>